<reference evidence="1 2" key="1">
    <citation type="submission" date="2017-01" db="EMBL/GenBank/DDBJ databases">
        <title>Genome sequence of Rhodoferax antarcticus ANT.BR, a psychrophilic purple nonsulfur bacterium from an Antarctic microbial mat.</title>
        <authorList>
            <person name="Baker J."/>
            <person name="Riester C."/>
            <person name="Skinner B."/>
            <person name="Newell A."/>
            <person name="Swingley W."/>
            <person name="Madigan M."/>
            <person name="Jung D."/>
            <person name="Asao M."/>
            <person name="Chen M."/>
            <person name="Loughlin P."/>
            <person name="Pan H."/>
            <person name="Lin S."/>
            <person name="Li N."/>
            <person name="Shaw J."/>
            <person name="Prado M."/>
            <person name="Sherman C."/>
            <person name="Li X."/>
            <person name="Tang J."/>
            <person name="Blankenship R."/>
            <person name="Zhao T."/>
            <person name="Touchman J."/>
            <person name="Sattley M."/>
        </authorList>
    </citation>
    <scope>NUCLEOTIDE SEQUENCE [LARGE SCALE GENOMIC DNA]</scope>
    <source>
        <strain evidence="1 2">ANT.BR</strain>
    </source>
</reference>
<evidence type="ECO:0000313" key="2">
    <source>
        <dbReference type="Proteomes" id="UP000185911"/>
    </source>
</evidence>
<proteinExistence type="predicted"/>
<dbReference type="STRING" id="81479.RA876_07865"/>
<dbReference type="EMBL" id="MSYM01000013">
    <property type="protein sequence ID" value="OLP06520.1"/>
    <property type="molecule type" value="Genomic_DNA"/>
</dbReference>
<dbReference type="RefSeq" id="WP_075586943.1">
    <property type="nucleotide sequence ID" value="NZ_MSYM01000013.1"/>
</dbReference>
<organism evidence="1 2">
    <name type="scientific">Rhodoferax antarcticus ANT.BR</name>
    <dbReference type="NCBI Taxonomy" id="1111071"/>
    <lineage>
        <taxon>Bacteria</taxon>
        <taxon>Pseudomonadati</taxon>
        <taxon>Pseudomonadota</taxon>
        <taxon>Betaproteobacteria</taxon>
        <taxon>Burkholderiales</taxon>
        <taxon>Comamonadaceae</taxon>
        <taxon>Rhodoferax</taxon>
    </lineage>
</organism>
<dbReference type="AlphaFoldDB" id="A0A1Q8YF64"/>
<evidence type="ECO:0000313" key="1">
    <source>
        <dbReference type="EMBL" id="OLP06520.1"/>
    </source>
</evidence>
<comment type="caution">
    <text evidence="1">The sequence shown here is derived from an EMBL/GenBank/DDBJ whole genome shotgun (WGS) entry which is preliminary data.</text>
</comment>
<name>A0A1Q8YF64_9BURK</name>
<gene>
    <name evidence="1" type="ORF">BLL52_2756</name>
</gene>
<sequence>MTTWFISRHPGAIDWGNRQNLLIDRFEPHLDLVLIQGGDIVIGSLPVDLAAQVCARDAAYWHLSLALPFELRGVELNADDLERLGAKIEPFEIKPALTATNR</sequence>
<accession>A0A1Q8YF64</accession>
<dbReference type="InterPro" id="IPR013443">
    <property type="entry name" value="CRISPR-assoc_prot_Csx16"/>
</dbReference>
<dbReference type="Pfam" id="PF09652">
    <property type="entry name" value="Cas_VVA1548"/>
    <property type="match status" value="1"/>
</dbReference>
<dbReference type="Proteomes" id="UP000185911">
    <property type="component" value="Unassembled WGS sequence"/>
</dbReference>
<protein>
    <submittedName>
        <fullName evidence="1">CRISPR-associated family protein</fullName>
    </submittedName>
</protein>
<dbReference type="NCBIfam" id="TIGR02620">
    <property type="entry name" value="cas_VVA1548"/>
    <property type="match status" value="1"/>
</dbReference>
<keyword evidence="2" id="KW-1185">Reference proteome</keyword>